<dbReference type="InterPro" id="IPR002048">
    <property type="entry name" value="EF_hand_dom"/>
</dbReference>
<evidence type="ECO:0000256" key="11">
    <source>
        <dbReference type="ARBA" id="ARBA00041490"/>
    </source>
</evidence>
<dbReference type="SMART" id="SM00054">
    <property type="entry name" value="EFh"/>
    <property type="match status" value="4"/>
</dbReference>
<dbReference type="InterPro" id="IPR011992">
    <property type="entry name" value="EF-hand-dom_pair"/>
</dbReference>
<keyword evidence="6" id="KW-0106">Calcium</keyword>
<feature type="compositionally biased region" description="Low complexity" evidence="13">
    <location>
        <begin position="26"/>
        <end position="47"/>
    </location>
</feature>
<accession>A0ABM0GMR8</accession>
<sequence length="289" mass="31541">MSWGGSNPSYNPQYQGAVPPGGGYQQQGYGAAPSQQQYGGAPQQAYGAPPPQYRPPAQQGYGAPAHQAYGGAAPPQQAYGAPQGYGAPPPQQGYGGYPPGSGFSGGGGFGGAPQPPPGVDPSLWSMFQVVDQDKNGRITSDELRLALLNGNWSPFNPETCRLMIGMFDKNKDGTIDIHEFAALWKYIQQWKECFDKFDLDRSGNIDANELNNAFRTFGYTLSMDFCRLIVTKFDRASSSTINFDDFIQCCVMLKSLTEAFRVKDTQQSGWITVTYEQFLEMILENTTSL</sequence>
<feature type="compositionally biased region" description="Low complexity" evidence="13">
    <location>
        <begin position="55"/>
        <end position="86"/>
    </location>
</feature>
<keyword evidence="7" id="KW-0472">Membrane</keyword>
<feature type="domain" description="EF-hand" evidence="14">
    <location>
        <begin position="118"/>
        <end position="153"/>
    </location>
</feature>
<evidence type="ECO:0000259" key="14">
    <source>
        <dbReference type="PROSITE" id="PS50222"/>
    </source>
</evidence>
<proteinExistence type="predicted"/>
<keyword evidence="8" id="KW-0968">Cytoplasmic vesicle</keyword>
<gene>
    <name evidence="16" type="primary">LOC100370201</name>
</gene>
<protein>
    <recommendedName>
        <fullName evidence="10">Peflin</fullName>
    </recommendedName>
    <alternativeName>
        <fullName evidence="11">PEF protein with a long N-terminal hydrophobic domain</fullName>
    </alternativeName>
    <alternativeName>
        <fullName evidence="12">Penta-EF hand domain-containing protein 1</fullName>
    </alternativeName>
</protein>
<evidence type="ECO:0000256" key="5">
    <source>
        <dbReference type="ARBA" id="ARBA00022824"/>
    </source>
</evidence>
<feature type="domain" description="EF-hand" evidence="14">
    <location>
        <begin position="185"/>
        <end position="220"/>
    </location>
</feature>
<dbReference type="InterPro" id="IPR018247">
    <property type="entry name" value="EF_Hand_1_Ca_BS"/>
</dbReference>
<evidence type="ECO:0000256" key="1">
    <source>
        <dbReference type="ARBA" id="ARBA00004240"/>
    </source>
</evidence>
<dbReference type="GeneID" id="100370201"/>
<keyword evidence="15" id="KW-1185">Reference proteome</keyword>
<evidence type="ECO:0000256" key="2">
    <source>
        <dbReference type="ARBA" id="ARBA00022490"/>
    </source>
</evidence>
<dbReference type="Proteomes" id="UP000694865">
    <property type="component" value="Unplaced"/>
</dbReference>
<name>A0ABM0GMR8_SACKO</name>
<dbReference type="PANTHER" id="PTHR46212">
    <property type="entry name" value="PEFLIN"/>
    <property type="match status" value="1"/>
</dbReference>
<evidence type="ECO:0000313" key="15">
    <source>
        <dbReference type="Proteomes" id="UP000694865"/>
    </source>
</evidence>
<evidence type="ECO:0000256" key="8">
    <source>
        <dbReference type="ARBA" id="ARBA00023329"/>
    </source>
</evidence>
<dbReference type="Pfam" id="PF13499">
    <property type="entry name" value="EF-hand_7"/>
    <property type="match status" value="2"/>
</dbReference>
<evidence type="ECO:0000256" key="13">
    <source>
        <dbReference type="SAM" id="MobiDB-lite"/>
    </source>
</evidence>
<evidence type="ECO:0000256" key="9">
    <source>
        <dbReference type="ARBA" id="ARBA00037873"/>
    </source>
</evidence>
<feature type="compositionally biased region" description="Polar residues" evidence="13">
    <location>
        <begin position="1"/>
        <end position="11"/>
    </location>
</feature>
<dbReference type="InterPro" id="IPR051426">
    <property type="entry name" value="Peflin/Sorcin_CaBP"/>
</dbReference>
<evidence type="ECO:0000256" key="7">
    <source>
        <dbReference type="ARBA" id="ARBA00023136"/>
    </source>
</evidence>
<dbReference type="Gene3D" id="1.10.238.10">
    <property type="entry name" value="EF-hand"/>
    <property type="match status" value="1"/>
</dbReference>
<keyword evidence="5" id="KW-0256">Endoplasmic reticulum</keyword>
<dbReference type="PROSITE" id="PS50222">
    <property type="entry name" value="EF_HAND_2"/>
    <property type="match status" value="2"/>
</dbReference>
<evidence type="ECO:0000256" key="4">
    <source>
        <dbReference type="ARBA" id="ARBA00022737"/>
    </source>
</evidence>
<comment type="subcellular location">
    <subcellularLocation>
        <location evidence="9">Cytoplasmic vesicle</location>
        <location evidence="9">COPII-coated vesicle membrane</location>
        <topology evidence="9">Peripheral membrane protein</topology>
    </subcellularLocation>
    <subcellularLocation>
        <location evidence="1">Endoplasmic reticulum</location>
    </subcellularLocation>
</comment>
<dbReference type="SUPFAM" id="SSF47473">
    <property type="entry name" value="EF-hand"/>
    <property type="match status" value="1"/>
</dbReference>
<dbReference type="PANTHER" id="PTHR46212:SF10">
    <property type="entry name" value="PEFLIN"/>
    <property type="match status" value="1"/>
</dbReference>
<evidence type="ECO:0000256" key="6">
    <source>
        <dbReference type="ARBA" id="ARBA00022837"/>
    </source>
</evidence>
<keyword evidence="2" id="KW-0963">Cytoplasm</keyword>
<evidence type="ECO:0000256" key="12">
    <source>
        <dbReference type="ARBA" id="ARBA00042606"/>
    </source>
</evidence>
<feature type="region of interest" description="Disordered" evidence="13">
    <location>
        <begin position="1"/>
        <end position="123"/>
    </location>
</feature>
<evidence type="ECO:0000256" key="3">
    <source>
        <dbReference type="ARBA" id="ARBA00022723"/>
    </source>
</evidence>
<dbReference type="RefSeq" id="XP_002733343.1">
    <property type="nucleotide sequence ID" value="XM_002733297.2"/>
</dbReference>
<organism evidence="15 16">
    <name type="scientific">Saccoglossus kowalevskii</name>
    <name type="common">Acorn worm</name>
    <dbReference type="NCBI Taxonomy" id="10224"/>
    <lineage>
        <taxon>Eukaryota</taxon>
        <taxon>Metazoa</taxon>
        <taxon>Hemichordata</taxon>
        <taxon>Enteropneusta</taxon>
        <taxon>Harrimaniidae</taxon>
        <taxon>Saccoglossus</taxon>
    </lineage>
</organism>
<dbReference type="CDD" id="cd16183">
    <property type="entry name" value="EFh_PEF_ALG-2"/>
    <property type="match status" value="1"/>
</dbReference>
<keyword evidence="3" id="KW-0479">Metal-binding</keyword>
<keyword evidence="4" id="KW-0677">Repeat</keyword>
<reference evidence="16" key="1">
    <citation type="submission" date="2025-08" db="UniProtKB">
        <authorList>
            <consortium name="RefSeq"/>
        </authorList>
    </citation>
    <scope>IDENTIFICATION</scope>
    <source>
        <tissue evidence="16">Testes</tissue>
    </source>
</reference>
<dbReference type="PROSITE" id="PS00018">
    <property type="entry name" value="EF_HAND_1"/>
    <property type="match status" value="2"/>
</dbReference>
<evidence type="ECO:0000313" key="16">
    <source>
        <dbReference type="RefSeq" id="XP_002733343.1"/>
    </source>
</evidence>
<evidence type="ECO:0000256" key="10">
    <source>
        <dbReference type="ARBA" id="ARBA00041025"/>
    </source>
</evidence>
<feature type="compositionally biased region" description="Gly residues" evidence="13">
    <location>
        <begin position="93"/>
        <end position="111"/>
    </location>
</feature>